<feature type="region of interest" description="Disordered" evidence="10">
    <location>
        <begin position="184"/>
        <end position="204"/>
    </location>
</feature>
<dbReference type="GO" id="GO:0004879">
    <property type="term" value="F:nuclear receptor activity"/>
    <property type="evidence" value="ECO:0007669"/>
    <property type="project" value="InterPro"/>
</dbReference>
<evidence type="ECO:0000256" key="7">
    <source>
        <dbReference type="ARBA" id="ARBA00023163"/>
    </source>
</evidence>
<dbReference type="InterPro" id="IPR035500">
    <property type="entry name" value="NHR-like_dom_sf"/>
</dbReference>
<evidence type="ECO:0000259" key="12">
    <source>
        <dbReference type="PROSITE" id="PS51030"/>
    </source>
</evidence>
<dbReference type="GO" id="GO:0030154">
    <property type="term" value="P:cell differentiation"/>
    <property type="evidence" value="ECO:0007669"/>
    <property type="project" value="TreeGrafter"/>
</dbReference>
<keyword evidence="6" id="KW-0238">DNA-binding</keyword>
<dbReference type="AlphaFoldDB" id="A0A0R3SIQ4"/>
<evidence type="ECO:0000256" key="6">
    <source>
        <dbReference type="ARBA" id="ARBA00023125"/>
    </source>
</evidence>
<evidence type="ECO:0000313" key="16">
    <source>
        <dbReference type="Proteomes" id="UP000321570"/>
    </source>
</evidence>
<dbReference type="Proteomes" id="UP000321570">
    <property type="component" value="Unassembled WGS sequence"/>
</dbReference>
<dbReference type="PROSITE" id="PS00031">
    <property type="entry name" value="NUCLEAR_REC_DBD_1"/>
    <property type="match status" value="1"/>
</dbReference>
<organism evidence="17">
    <name type="scientific">Hymenolepis diminuta</name>
    <name type="common">Rat tapeworm</name>
    <dbReference type="NCBI Taxonomy" id="6216"/>
    <lineage>
        <taxon>Eukaryota</taxon>
        <taxon>Metazoa</taxon>
        <taxon>Spiralia</taxon>
        <taxon>Lophotrochozoa</taxon>
        <taxon>Platyhelminthes</taxon>
        <taxon>Cestoda</taxon>
        <taxon>Eucestoda</taxon>
        <taxon>Cyclophyllidea</taxon>
        <taxon>Hymenolepididae</taxon>
        <taxon>Hymenolepis</taxon>
    </lineage>
</organism>
<dbReference type="Pfam" id="PF00105">
    <property type="entry name" value="zf-C4"/>
    <property type="match status" value="1"/>
</dbReference>
<dbReference type="EMBL" id="CABIJS010000022">
    <property type="protein sequence ID" value="VUZ39978.1"/>
    <property type="molecule type" value="Genomic_DNA"/>
</dbReference>
<keyword evidence="2" id="KW-0479">Metal-binding</keyword>
<dbReference type="CDD" id="cd06961">
    <property type="entry name" value="NR_DBD_TR"/>
    <property type="match status" value="1"/>
</dbReference>
<feature type="chain" id="PRO_5044546533" evidence="11">
    <location>
        <begin position="17"/>
        <end position="778"/>
    </location>
</feature>
<dbReference type="InterPro" id="IPR001728">
    <property type="entry name" value="ThyrH_rcpt"/>
</dbReference>
<evidence type="ECO:0000313" key="13">
    <source>
        <dbReference type="EMBL" id="VDL56180.1"/>
    </source>
</evidence>
<dbReference type="PRINTS" id="PR00546">
    <property type="entry name" value="THYROIDHORMR"/>
</dbReference>
<dbReference type="InterPro" id="IPR050234">
    <property type="entry name" value="Nuclear_hormone_rcpt_NR1"/>
</dbReference>
<keyword evidence="11" id="KW-0732">Signal</keyword>
<evidence type="ECO:0000313" key="15">
    <source>
        <dbReference type="Proteomes" id="UP000274504"/>
    </source>
</evidence>
<dbReference type="SMART" id="SM00399">
    <property type="entry name" value="ZnF_C4"/>
    <property type="match status" value="1"/>
</dbReference>
<dbReference type="EMBL" id="UYSG01002039">
    <property type="protein sequence ID" value="VDL56180.1"/>
    <property type="molecule type" value="Genomic_DNA"/>
</dbReference>
<evidence type="ECO:0000256" key="10">
    <source>
        <dbReference type="SAM" id="MobiDB-lite"/>
    </source>
</evidence>
<gene>
    <name evidence="13" type="ORF">HDID_LOCUS4817</name>
    <name evidence="14" type="ORF">WMSIL1_LOCUS1014</name>
</gene>
<reference evidence="17" key="1">
    <citation type="submission" date="2017-02" db="UniProtKB">
        <authorList>
            <consortium name="WormBaseParasite"/>
        </authorList>
    </citation>
    <scope>IDENTIFICATION</scope>
</reference>
<sequence>MFALVTSIWFILSSFGEHTLSCMPVKNEPGDTGAEVKPLVSVASSVANGSTGSLLTPIVTHSGEHENVSSVVDNGAVNNTNNGSSNGSTHQVTPPPPPPPAVPYSTNEIWLQQPVPSTPVGNQPLPYTNYFPNTPVANYNATGYPGSYNPVIINHSTPTGVYPPFAHSTIPTVDQTYESMKRKHKDDADRSAPILPPKRKKPYVPSYMDPDNVDKCVVCGDNATGFHYRAMTCEGCKGFFRRTIQKKLTYTCKFNNNCNVMHKQNRNSCQKCRFDKCIEGGMNKDLVLDDNKRMAKKDLIERNRERRRLEAAGLQAPPQPTALAQRPQSYAPGTAVPNAIPFNSALPYGLPQLGYPQGPPIAMLNQSTVQPMQNFRTPGQASGANSMAATAAVAEQPAQVLLTPGMTETRISTNSHTFANSSPVDMVRSTTDISTHPQDIPVSRVQIRPPEATTATSSMAVQASTEATAAVATGTEMGQTASGSSMVSSSQPAPELESRVTVSHDLGKLAANEDIEPFKISNHFLTKAYRDIKFKCIDADEKLAKLTSGLIVERNAKMKVLTDILNVRTIEVLSFAKYIPGFLLIHDDPEKTAAYTLLTFFVFYVIDHLSRILISRGEGDLQKDDIYKNIIQDEWEYSNSIFELVEVLKDMDLDDVEKAYVASFLLVFYRPTHDSDQRQYLHADLCGMTGLTIYFQEKGMDVERRLRDIYDFVLKVKHISIGIRNGSQNDFFHICWLLKAKCSRRLVEGVGEGVVSGESATSSAKHESSGDSKSVLLL</sequence>
<keyword evidence="3" id="KW-0863">Zinc-finger</keyword>
<feature type="signal peptide" evidence="11">
    <location>
        <begin position="1"/>
        <end position="16"/>
    </location>
</feature>
<dbReference type="SUPFAM" id="SSF48508">
    <property type="entry name" value="Nuclear receptor ligand-binding domain"/>
    <property type="match status" value="1"/>
</dbReference>
<proteinExistence type="inferred from homology"/>
<feature type="compositionally biased region" description="Low complexity" evidence="10">
    <location>
        <begin position="73"/>
        <end position="88"/>
    </location>
</feature>
<evidence type="ECO:0000256" key="1">
    <source>
        <dbReference type="ARBA" id="ARBA00005993"/>
    </source>
</evidence>
<dbReference type="STRING" id="6216.A0A0R3SIQ4"/>
<dbReference type="GO" id="GO:0000978">
    <property type="term" value="F:RNA polymerase II cis-regulatory region sequence-specific DNA binding"/>
    <property type="evidence" value="ECO:0007669"/>
    <property type="project" value="TreeGrafter"/>
</dbReference>
<dbReference type="PROSITE" id="PS51030">
    <property type="entry name" value="NUCLEAR_REC_DBD_2"/>
    <property type="match status" value="1"/>
</dbReference>
<comment type="similarity">
    <text evidence="1">Belongs to the nuclear hormone receptor family.</text>
</comment>
<feature type="compositionally biased region" description="Pro residues" evidence="10">
    <location>
        <begin position="93"/>
        <end position="102"/>
    </location>
</feature>
<keyword evidence="9" id="KW-0539">Nucleus</keyword>
<reference evidence="14 16" key="3">
    <citation type="submission" date="2019-07" db="EMBL/GenBank/DDBJ databases">
        <authorList>
            <person name="Jastrzebski P J."/>
            <person name="Paukszto L."/>
            <person name="Jastrzebski P J."/>
        </authorList>
    </citation>
    <scope>NUCLEOTIDE SEQUENCE [LARGE SCALE GENOMIC DNA]</scope>
    <source>
        <strain evidence="14 16">WMS-il1</strain>
    </source>
</reference>
<evidence type="ECO:0000256" key="8">
    <source>
        <dbReference type="ARBA" id="ARBA00023170"/>
    </source>
</evidence>
<dbReference type="GO" id="GO:0000122">
    <property type="term" value="P:negative regulation of transcription by RNA polymerase II"/>
    <property type="evidence" value="ECO:0007669"/>
    <property type="project" value="TreeGrafter"/>
</dbReference>
<feature type="domain" description="Nuclear receptor" evidence="12">
    <location>
        <begin position="213"/>
        <end position="289"/>
    </location>
</feature>
<dbReference type="GO" id="GO:0008270">
    <property type="term" value="F:zinc ion binding"/>
    <property type="evidence" value="ECO:0007669"/>
    <property type="project" value="UniProtKB-KW"/>
</dbReference>
<evidence type="ECO:0000256" key="4">
    <source>
        <dbReference type="ARBA" id="ARBA00022833"/>
    </source>
</evidence>
<dbReference type="FunFam" id="3.30.50.10:FF:000030">
    <property type="entry name" value="Nuclear Hormone Receptor family"/>
    <property type="match status" value="1"/>
</dbReference>
<keyword evidence="4" id="KW-0862">Zinc</keyword>
<dbReference type="Gene3D" id="3.30.50.10">
    <property type="entry name" value="Erythroid Transcription Factor GATA-1, subunit A"/>
    <property type="match status" value="1"/>
</dbReference>
<dbReference type="WBParaSite" id="HDID_0000481901-mRNA-1">
    <property type="protein sequence ID" value="HDID_0000481901-mRNA-1"/>
    <property type="gene ID" value="HDID_0000481901"/>
</dbReference>
<feature type="region of interest" description="Disordered" evidence="10">
    <location>
        <begin position="73"/>
        <end position="102"/>
    </location>
</feature>
<dbReference type="Proteomes" id="UP000274504">
    <property type="component" value="Unassembled WGS sequence"/>
</dbReference>
<dbReference type="OrthoDB" id="6081310at2759"/>
<evidence type="ECO:0000256" key="5">
    <source>
        <dbReference type="ARBA" id="ARBA00023015"/>
    </source>
</evidence>
<dbReference type="InterPro" id="IPR001628">
    <property type="entry name" value="Znf_hrmn_rcpt"/>
</dbReference>
<evidence type="ECO:0000256" key="2">
    <source>
        <dbReference type="ARBA" id="ARBA00022723"/>
    </source>
</evidence>
<dbReference type="PANTHER" id="PTHR24082">
    <property type="entry name" value="NUCLEAR HORMONE RECEPTOR"/>
    <property type="match status" value="1"/>
</dbReference>
<dbReference type="GO" id="GO:0048384">
    <property type="term" value="P:retinoic acid receptor signaling pathway"/>
    <property type="evidence" value="ECO:0007669"/>
    <property type="project" value="TreeGrafter"/>
</dbReference>
<keyword evidence="7" id="KW-0804">Transcription</keyword>
<evidence type="ECO:0000313" key="17">
    <source>
        <dbReference type="WBParaSite" id="HDID_0000481901-mRNA-1"/>
    </source>
</evidence>
<keyword evidence="5" id="KW-0805">Transcription regulation</keyword>
<name>A0A0R3SIQ4_HYMDI</name>
<dbReference type="GO" id="GO:0045944">
    <property type="term" value="P:positive regulation of transcription by RNA polymerase II"/>
    <property type="evidence" value="ECO:0007669"/>
    <property type="project" value="TreeGrafter"/>
</dbReference>
<dbReference type="PRINTS" id="PR00047">
    <property type="entry name" value="STROIDFINGER"/>
</dbReference>
<accession>A0A0R3SIQ4</accession>
<evidence type="ECO:0000256" key="11">
    <source>
        <dbReference type="SAM" id="SignalP"/>
    </source>
</evidence>
<evidence type="ECO:0000256" key="3">
    <source>
        <dbReference type="ARBA" id="ARBA00022771"/>
    </source>
</evidence>
<dbReference type="InterPro" id="IPR013088">
    <property type="entry name" value="Znf_NHR/GATA"/>
</dbReference>
<keyword evidence="8" id="KW-0675">Receptor</keyword>
<evidence type="ECO:0000256" key="9">
    <source>
        <dbReference type="ARBA" id="ARBA00023242"/>
    </source>
</evidence>
<reference evidence="13 15" key="2">
    <citation type="submission" date="2018-11" db="EMBL/GenBank/DDBJ databases">
        <authorList>
            <consortium name="Pathogen Informatics"/>
        </authorList>
    </citation>
    <scope>NUCLEOTIDE SEQUENCE [LARGE SCALE GENOMIC DNA]</scope>
</reference>
<protein>
    <submittedName>
        <fullName evidence="17">Nuclear receptor domain-containing protein</fullName>
    </submittedName>
</protein>
<dbReference type="PANTHER" id="PTHR24082:SF330">
    <property type="entry name" value="THYROID HORMONE RECEPTOR BETA"/>
    <property type="match status" value="1"/>
</dbReference>
<keyword evidence="16" id="KW-1185">Reference proteome</keyword>
<feature type="region of interest" description="Disordered" evidence="10">
    <location>
        <begin position="758"/>
        <end position="778"/>
    </location>
</feature>
<evidence type="ECO:0000313" key="14">
    <source>
        <dbReference type="EMBL" id="VUZ39978.1"/>
    </source>
</evidence>
<dbReference type="SUPFAM" id="SSF57716">
    <property type="entry name" value="Glucocorticoid receptor-like (DNA-binding domain)"/>
    <property type="match status" value="1"/>
</dbReference>